<comment type="caution">
    <text evidence="1">The sequence shown here is derived from an EMBL/GenBank/DDBJ whole genome shotgun (WGS) entry which is preliminary data.</text>
</comment>
<sequence length="124" mass="13259">MIIKPDVEALLRKLLKALPLGSDADGGVPAPLPALQASGAPPAPSDACSDADLDQLLGELREWTAAMAWSTRPSTAVLDYVLLAANGRLTELFGEDLAPVRRQAILATCRDEAWRIIMDIRRAA</sequence>
<organism evidence="1 2">
    <name type="scientific">Alsobacter metallidurans</name>
    <dbReference type="NCBI Taxonomy" id="340221"/>
    <lineage>
        <taxon>Bacteria</taxon>
        <taxon>Pseudomonadati</taxon>
        <taxon>Pseudomonadota</taxon>
        <taxon>Alphaproteobacteria</taxon>
        <taxon>Hyphomicrobiales</taxon>
        <taxon>Alsobacteraceae</taxon>
        <taxon>Alsobacter</taxon>
    </lineage>
</organism>
<dbReference type="Proteomes" id="UP000603912">
    <property type="component" value="Unassembled WGS sequence"/>
</dbReference>
<gene>
    <name evidence="1" type="ORF">GCM10007036_25350</name>
</gene>
<dbReference type="AlphaFoldDB" id="A0A917I834"/>
<dbReference type="EMBL" id="BMES01000002">
    <property type="protein sequence ID" value="GGH21228.1"/>
    <property type="molecule type" value="Genomic_DNA"/>
</dbReference>
<dbReference type="RefSeq" id="WP_188518127.1">
    <property type="nucleotide sequence ID" value="NZ_BMES01000002.1"/>
</dbReference>
<reference evidence="1" key="2">
    <citation type="submission" date="2020-09" db="EMBL/GenBank/DDBJ databases">
        <authorList>
            <person name="Sun Q."/>
            <person name="Zhou Y."/>
        </authorList>
    </citation>
    <scope>NUCLEOTIDE SEQUENCE</scope>
    <source>
        <strain evidence="1">CGMCC 1.12214</strain>
    </source>
</reference>
<evidence type="ECO:0000313" key="2">
    <source>
        <dbReference type="Proteomes" id="UP000603912"/>
    </source>
</evidence>
<keyword evidence="2" id="KW-1185">Reference proteome</keyword>
<accession>A0A917I834</accession>
<proteinExistence type="predicted"/>
<evidence type="ECO:0000313" key="1">
    <source>
        <dbReference type="EMBL" id="GGH21228.1"/>
    </source>
</evidence>
<protein>
    <submittedName>
        <fullName evidence="1">Uncharacterized protein</fullName>
    </submittedName>
</protein>
<reference evidence="1" key="1">
    <citation type="journal article" date="2014" name="Int. J. Syst. Evol. Microbiol.">
        <title>Complete genome sequence of Corynebacterium casei LMG S-19264T (=DSM 44701T), isolated from a smear-ripened cheese.</title>
        <authorList>
            <consortium name="US DOE Joint Genome Institute (JGI-PGF)"/>
            <person name="Walter F."/>
            <person name="Albersmeier A."/>
            <person name="Kalinowski J."/>
            <person name="Ruckert C."/>
        </authorList>
    </citation>
    <scope>NUCLEOTIDE SEQUENCE</scope>
    <source>
        <strain evidence="1">CGMCC 1.12214</strain>
    </source>
</reference>
<name>A0A917I834_9HYPH</name>